<evidence type="ECO:0008006" key="3">
    <source>
        <dbReference type="Google" id="ProtNLM"/>
    </source>
</evidence>
<proteinExistence type="predicted"/>
<dbReference type="Gramene" id="PAN27181">
    <property type="protein sequence ID" value="PAN27181"/>
    <property type="gene ID" value="PAHAL_5G064400"/>
</dbReference>
<feature type="compositionally biased region" description="Basic and acidic residues" evidence="1">
    <location>
        <begin position="46"/>
        <end position="62"/>
    </location>
</feature>
<name>A0A2S3HPS3_9POAL</name>
<reference evidence="2" key="1">
    <citation type="submission" date="2018-04" db="EMBL/GenBank/DDBJ databases">
        <title>WGS assembly of Panicum hallii.</title>
        <authorList>
            <person name="Lovell J."/>
            <person name="Jenkins J."/>
            <person name="Lowry D."/>
            <person name="Mamidi S."/>
            <person name="Sreedasyam A."/>
            <person name="Weng X."/>
            <person name="Barry K."/>
            <person name="Bonette J."/>
            <person name="Campitelli B."/>
            <person name="Daum C."/>
            <person name="Gordon S."/>
            <person name="Gould B."/>
            <person name="Lipzen A."/>
            <person name="Macqueen A."/>
            <person name="Palacio-Mejia J."/>
            <person name="Plott C."/>
            <person name="Shakirov E."/>
            <person name="Shu S."/>
            <person name="Yoshinaga Y."/>
            <person name="Zane M."/>
            <person name="Rokhsar D."/>
            <person name="Grimwood J."/>
            <person name="Schmutz J."/>
            <person name="Juenger T."/>
        </authorList>
    </citation>
    <scope>NUCLEOTIDE SEQUENCE [LARGE SCALE GENOMIC DNA]</scope>
    <source>
        <strain evidence="2">FIL2</strain>
    </source>
</reference>
<organism evidence="2">
    <name type="scientific">Panicum hallii</name>
    <dbReference type="NCBI Taxonomy" id="206008"/>
    <lineage>
        <taxon>Eukaryota</taxon>
        <taxon>Viridiplantae</taxon>
        <taxon>Streptophyta</taxon>
        <taxon>Embryophyta</taxon>
        <taxon>Tracheophyta</taxon>
        <taxon>Spermatophyta</taxon>
        <taxon>Magnoliopsida</taxon>
        <taxon>Liliopsida</taxon>
        <taxon>Poales</taxon>
        <taxon>Poaceae</taxon>
        <taxon>PACMAD clade</taxon>
        <taxon>Panicoideae</taxon>
        <taxon>Panicodae</taxon>
        <taxon>Paniceae</taxon>
        <taxon>Panicinae</taxon>
        <taxon>Panicum</taxon>
        <taxon>Panicum sect. Panicum</taxon>
    </lineage>
</organism>
<dbReference type="EMBL" id="CM008050">
    <property type="protein sequence ID" value="PAN27181.1"/>
    <property type="molecule type" value="Genomic_DNA"/>
</dbReference>
<sequence length="393" mass="43424">MSRSRTSDSLLPDAGPETSEGEGASRGSPAAGSARSEGNAAHHGPHRSEEHRQGKRKMEERGQVAPSPTEQEEAEAVQKNQPGKAFALVGEGSRASAAAPRLRYPPCPRTGKPKDMRKWHKECKRISEILEKDIDYDLPTMSKPKDPLTTKAVQSSGDKAVVLRTQHCHCVLHHGWEPQCSGIIIKQLSDGPGRHRAMVVTYCGVACMRGRKRDPLPKGGNGGMVIDHDGGVQRDGSTLSPDPAVISISIIETCIDMFMRFNSVARPILGIDIRTIALLDVQLLEDIYGFGIKGGFLVDQFCNPVAQELGTKRGNVIISINGQDAVRLPELEDYFLSLGLDYLMDKSTHMKEFKLTVFDLKNRVQRDVTVPVRYYDKPERDEDFEWMGSYDTS</sequence>
<gene>
    <name evidence="2" type="ORF">PAHAL_5G064400</name>
</gene>
<feature type="region of interest" description="Disordered" evidence="1">
    <location>
        <begin position="1"/>
        <end position="116"/>
    </location>
</feature>
<evidence type="ECO:0000256" key="1">
    <source>
        <dbReference type="SAM" id="MobiDB-lite"/>
    </source>
</evidence>
<feature type="compositionally biased region" description="Low complexity" evidence="1">
    <location>
        <begin position="21"/>
        <end position="38"/>
    </location>
</feature>
<dbReference type="Proteomes" id="UP000243499">
    <property type="component" value="Chromosome 5"/>
</dbReference>
<evidence type="ECO:0000313" key="2">
    <source>
        <dbReference type="EMBL" id="PAN27181.1"/>
    </source>
</evidence>
<accession>A0A2S3HPS3</accession>
<protein>
    <recommendedName>
        <fullName evidence="3">PDZ domain-containing protein</fullName>
    </recommendedName>
</protein>
<dbReference type="AlphaFoldDB" id="A0A2S3HPS3"/>